<sequence length="377" mass="40976">MTAVTTGTDQTAVTWGRNVAGVNTGTDEVGERQRHSLSTVSFVSTDALMPASSPRLEGISSAHVQALADSDATLPPIIVHRGTMRVIDGMHRLRAAVLRGQEHMAVQYFDGSADDAFVLAVESNVSHGLPLSSADRAQAAERILRSHPQWSDRTVAAIAGLAAKTVRTMRQRVEGLEPVHSRTGRDGRVRPLSTSDARRKASAYIAEHPSASLREVAEVVGISPSTVRDVRNRVRHGEDPVPRNQRRTRQAEIPSGVREFDEPAQPGDWPAKVVRHQAPEMLTMPGDKRQRSTALKHAPKGCSELLHKLSRDPSLRFTENGRYLLQMMSAQQILAARYQQLAGSIPSHAAGIAAAVARECAQAWIAFAHNLEAGHTE</sequence>
<dbReference type="Gene3D" id="3.90.1530.10">
    <property type="entry name" value="Conserved hypothetical protein from pyrococcus furiosus pfu- 392566-001, ParB domain"/>
    <property type="match status" value="1"/>
</dbReference>
<name>A0A6G4AD04_9ACTN</name>
<organism evidence="2 3">
    <name type="scientific">Streptomyces rhizosphaericus</name>
    <dbReference type="NCBI Taxonomy" id="114699"/>
    <lineage>
        <taxon>Bacteria</taxon>
        <taxon>Bacillati</taxon>
        <taxon>Actinomycetota</taxon>
        <taxon>Actinomycetes</taxon>
        <taxon>Kitasatosporales</taxon>
        <taxon>Streptomycetaceae</taxon>
        <taxon>Streptomyces</taxon>
        <taxon>Streptomyces violaceusniger group</taxon>
    </lineage>
</organism>
<dbReference type="RefSeq" id="WP_164426486.1">
    <property type="nucleotide sequence ID" value="NZ_JAAIKT010000010.1"/>
</dbReference>
<keyword evidence="3" id="KW-1185">Reference proteome</keyword>
<dbReference type="EMBL" id="JAAIKT010000010">
    <property type="protein sequence ID" value="NEW71098.1"/>
    <property type="molecule type" value="Genomic_DNA"/>
</dbReference>
<dbReference type="AlphaFoldDB" id="A0A6G4AD04"/>
<evidence type="ECO:0000313" key="2">
    <source>
        <dbReference type="EMBL" id="NEW71098.1"/>
    </source>
</evidence>
<dbReference type="SMART" id="SM00470">
    <property type="entry name" value="ParB"/>
    <property type="match status" value="1"/>
</dbReference>
<evidence type="ECO:0000313" key="3">
    <source>
        <dbReference type="Proteomes" id="UP000476310"/>
    </source>
</evidence>
<gene>
    <name evidence="2" type="ORF">G4H13_11975</name>
</gene>
<proteinExistence type="predicted"/>
<reference evidence="2" key="1">
    <citation type="submission" date="2020-02" db="EMBL/GenBank/DDBJ databases">
        <title>A new Streptomyces sp. for controlling soil-borne diseases.</title>
        <authorList>
            <person name="Li X."/>
            <person name="Tian Y."/>
            <person name="Gao K."/>
        </authorList>
    </citation>
    <scope>NUCLEOTIDE SEQUENCE [LARGE SCALE GENOMIC DNA]</scope>
    <source>
        <strain evidence="2">0250</strain>
    </source>
</reference>
<dbReference type="InterPro" id="IPR036086">
    <property type="entry name" value="ParB/Sulfiredoxin_sf"/>
</dbReference>
<dbReference type="SUPFAM" id="SSF110849">
    <property type="entry name" value="ParB/Sulfiredoxin"/>
    <property type="match status" value="1"/>
</dbReference>
<evidence type="ECO:0000259" key="1">
    <source>
        <dbReference type="SMART" id="SM00470"/>
    </source>
</evidence>
<accession>A0A6G4AD04</accession>
<comment type="caution">
    <text evidence="2">The sequence shown here is derived from an EMBL/GenBank/DDBJ whole genome shotgun (WGS) entry which is preliminary data.</text>
</comment>
<dbReference type="Proteomes" id="UP000476310">
    <property type="component" value="Unassembled WGS sequence"/>
</dbReference>
<dbReference type="InterPro" id="IPR003115">
    <property type="entry name" value="ParB_N"/>
</dbReference>
<feature type="domain" description="ParB-like N-terminal" evidence="1">
    <location>
        <begin position="41"/>
        <end position="125"/>
    </location>
</feature>
<protein>
    <submittedName>
        <fullName evidence="2">ParB N-terminal domain-containing protein</fullName>
    </submittedName>
</protein>